<feature type="transmembrane region" description="Helical" evidence="8">
    <location>
        <begin position="243"/>
        <end position="263"/>
    </location>
</feature>
<protein>
    <submittedName>
        <fullName evidence="9">Sugar MFS transporter</fullName>
    </submittedName>
</protein>
<evidence type="ECO:0000256" key="5">
    <source>
        <dbReference type="ARBA" id="ARBA00022692"/>
    </source>
</evidence>
<evidence type="ECO:0000256" key="7">
    <source>
        <dbReference type="ARBA" id="ARBA00023136"/>
    </source>
</evidence>
<feature type="transmembrane region" description="Helical" evidence="8">
    <location>
        <begin position="390"/>
        <end position="411"/>
    </location>
</feature>
<comment type="similarity">
    <text evidence="3">Belongs to the major facilitator superfamily. FHS transporter (TC 2.A.1.7) family.</text>
</comment>
<comment type="subcellular location">
    <subcellularLocation>
        <location evidence="2">Cell inner membrane</location>
        <topology evidence="2">Multi-pass membrane protein</topology>
    </subcellularLocation>
</comment>
<keyword evidence="4" id="KW-1003">Cell membrane</keyword>
<feature type="transmembrane region" description="Helical" evidence="8">
    <location>
        <begin position="57"/>
        <end position="75"/>
    </location>
</feature>
<dbReference type="GO" id="GO:0055056">
    <property type="term" value="F:D-glucose transmembrane transporter activity"/>
    <property type="evidence" value="ECO:0007669"/>
    <property type="project" value="InterPro"/>
</dbReference>
<reference evidence="9" key="1">
    <citation type="submission" date="2020-09" db="EMBL/GenBank/DDBJ databases">
        <title>A novel bacterium of genus Neiella, isolated from South China Sea.</title>
        <authorList>
            <person name="Huang H."/>
            <person name="Mo K."/>
            <person name="Hu Y."/>
        </authorList>
    </citation>
    <scope>NUCLEOTIDE SEQUENCE</scope>
    <source>
        <strain evidence="9">HB171785</strain>
    </source>
</reference>
<proteinExistence type="inferred from homology"/>
<dbReference type="Pfam" id="PF07690">
    <property type="entry name" value="MFS_1"/>
    <property type="match status" value="1"/>
</dbReference>
<evidence type="ECO:0000256" key="6">
    <source>
        <dbReference type="ARBA" id="ARBA00022989"/>
    </source>
</evidence>
<dbReference type="InterPro" id="IPR011701">
    <property type="entry name" value="MFS"/>
</dbReference>
<accession>A0A8J6UES9</accession>
<comment type="function">
    <text evidence="1">Intake of glucose and galactose.</text>
</comment>
<feature type="transmembrane region" description="Helical" evidence="8">
    <location>
        <begin position="87"/>
        <end position="107"/>
    </location>
</feature>
<evidence type="ECO:0000256" key="3">
    <source>
        <dbReference type="ARBA" id="ARBA00009120"/>
    </source>
</evidence>
<feature type="transmembrane region" description="Helical" evidence="8">
    <location>
        <begin position="417"/>
        <end position="435"/>
    </location>
</feature>
<feature type="transmembrane region" description="Helical" evidence="8">
    <location>
        <begin position="317"/>
        <end position="344"/>
    </location>
</feature>
<organism evidence="9 10">
    <name type="scientific">Neiella litorisoli</name>
    <dbReference type="NCBI Taxonomy" id="2771431"/>
    <lineage>
        <taxon>Bacteria</taxon>
        <taxon>Pseudomonadati</taxon>
        <taxon>Pseudomonadota</taxon>
        <taxon>Gammaproteobacteria</taxon>
        <taxon>Alteromonadales</taxon>
        <taxon>Echinimonadaceae</taxon>
        <taxon>Neiella</taxon>
    </lineage>
</organism>
<feature type="transmembrane region" description="Helical" evidence="8">
    <location>
        <begin position="19"/>
        <end position="37"/>
    </location>
</feature>
<dbReference type="GO" id="GO:1904659">
    <property type="term" value="P:D-glucose transmembrane transport"/>
    <property type="evidence" value="ECO:0007669"/>
    <property type="project" value="InterPro"/>
</dbReference>
<dbReference type="NCBIfam" id="TIGR01272">
    <property type="entry name" value="gluP"/>
    <property type="match status" value="1"/>
</dbReference>
<evidence type="ECO:0000313" key="9">
    <source>
        <dbReference type="EMBL" id="MBD1388171.1"/>
    </source>
</evidence>
<name>A0A8J6UES9_9GAMM</name>
<dbReference type="SUPFAM" id="SSF103473">
    <property type="entry name" value="MFS general substrate transporter"/>
    <property type="match status" value="1"/>
</dbReference>
<keyword evidence="6 8" id="KW-1133">Transmembrane helix</keyword>
<sequence>MTTVTDANKSVETGQPSSFVPMVIIGILFFIFGFVTWLNGSLIPFLKIICELNEFQALFVTFAFYIAYTLMALPMSSLLKRTGYKNGMAYGLGIMAIGALLFIPAAFSANFLVFLLALFVLGTGLTILQTASNPYVVHIGPRESAAMRISIMGLINKGAGVIVPLVFTAVILSGLGNYSSEALAAMDAASREQHFSELSQRLIMPYLAMAIVLCGLIALIKFSSLPELDFEGDDNAHGNDKAGIWHFPQVVLGAVSLFSYVGVEVIAGDTIGLYGEGLSVANFASLTSYTMVFMVIGYIIGVTCIPKFISQEQALKGSAIAGILCGLGVVFSSTDSTVIASLLWGWSGIPVIPDSVTFVAMMGLAHALVWPSIWPLALEGLGKYTAQGSALLIMGISGGAILPLVFGKLAHLGSTQYAYLMVIPCYLFILYYGMVGHKKRHW</sequence>
<feature type="transmembrane region" description="Helical" evidence="8">
    <location>
        <begin position="158"/>
        <end position="176"/>
    </location>
</feature>
<dbReference type="GO" id="GO:0005886">
    <property type="term" value="C:plasma membrane"/>
    <property type="evidence" value="ECO:0007669"/>
    <property type="project" value="UniProtKB-SubCell"/>
</dbReference>
<evidence type="ECO:0000256" key="4">
    <source>
        <dbReference type="ARBA" id="ARBA00022475"/>
    </source>
</evidence>
<dbReference type="PANTHER" id="PTHR43702">
    <property type="entry name" value="L-FUCOSE-PROTON SYMPORTER"/>
    <property type="match status" value="1"/>
</dbReference>
<keyword evidence="10" id="KW-1185">Reference proteome</keyword>
<dbReference type="RefSeq" id="WP_191143277.1">
    <property type="nucleotide sequence ID" value="NZ_JACXAF010000001.1"/>
</dbReference>
<feature type="transmembrane region" description="Helical" evidence="8">
    <location>
        <begin position="283"/>
        <end position="305"/>
    </location>
</feature>
<dbReference type="PANTHER" id="PTHR43702:SF12">
    <property type="entry name" value="N-ACETYL GLUCOSAMINE TRANSPORTER NAGP"/>
    <property type="match status" value="1"/>
</dbReference>
<keyword evidence="7 8" id="KW-0472">Membrane</keyword>
<dbReference type="Proteomes" id="UP000638014">
    <property type="component" value="Unassembled WGS sequence"/>
</dbReference>
<feature type="transmembrane region" description="Helical" evidence="8">
    <location>
        <begin position="203"/>
        <end position="222"/>
    </location>
</feature>
<feature type="transmembrane region" description="Helical" evidence="8">
    <location>
        <begin position="113"/>
        <end position="137"/>
    </location>
</feature>
<comment type="caution">
    <text evidence="9">The sequence shown here is derived from an EMBL/GenBank/DDBJ whole genome shotgun (WGS) entry which is preliminary data.</text>
</comment>
<evidence type="ECO:0000313" key="10">
    <source>
        <dbReference type="Proteomes" id="UP000638014"/>
    </source>
</evidence>
<dbReference type="EMBL" id="JACXAF010000001">
    <property type="protein sequence ID" value="MBD1388171.1"/>
    <property type="molecule type" value="Genomic_DNA"/>
</dbReference>
<dbReference type="InterPro" id="IPR050375">
    <property type="entry name" value="MFS_TsgA-like"/>
</dbReference>
<evidence type="ECO:0000256" key="8">
    <source>
        <dbReference type="SAM" id="Phobius"/>
    </source>
</evidence>
<dbReference type="InterPro" id="IPR005964">
    <property type="entry name" value="Glc/Gal_transptr_bac"/>
</dbReference>
<dbReference type="CDD" id="cd17394">
    <property type="entry name" value="MFS_FucP_like"/>
    <property type="match status" value="1"/>
</dbReference>
<dbReference type="GO" id="GO:0005354">
    <property type="term" value="F:galactose transmembrane transporter activity"/>
    <property type="evidence" value="ECO:0007669"/>
    <property type="project" value="InterPro"/>
</dbReference>
<feature type="transmembrane region" description="Helical" evidence="8">
    <location>
        <begin position="356"/>
        <end position="378"/>
    </location>
</feature>
<gene>
    <name evidence="9" type="ORF">IC617_01895</name>
</gene>
<dbReference type="InterPro" id="IPR036259">
    <property type="entry name" value="MFS_trans_sf"/>
</dbReference>
<dbReference type="AlphaFoldDB" id="A0A8J6UES9"/>
<keyword evidence="5 8" id="KW-0812">Transmembrane</keyword>
<evidence type="ECO:0000256" key="1">
    <source>
        <dbReference type="ARBA" id="ARBA00003321"/>
    </source>
</evidence>
<evidence type="ECO:0000256" key="2">
    <source>
        <dbReference type="ARBA" id="ARBA00004429"/>
    </source>
</evidence>
<dbReference type="Gene3D" id="1.20.1250.20">
    <property type="entry name" value="MFS general substrate transporter like domains"/>
    <property type="match status" value="2"/>
</dbReference>